<keyword evidence="1 3" id="KW-0378">Hydrolase</keyword>
<dbReference type="SUPFAM" id="SSF53474">
    <property type="entry name" value="alpha/beta-Hydrolases"/>
    <property type="match status" value="1"/>
</dbReference>
<accession>A0A931EZ20</accession>
<gene>
    <name evidence="3" type="ORF">ITP53_08430</name>
</gene>
<dbReference type="InterPro" id="IPR029058">
    <property type="entry name" value="AB_hydrolase_fold"/>
</dbReference>
<dbReference type="InterPro" id="IPR050266">
    <property type="entry name" value="AB_hydrolase_sf"/>
</dbReference>
<organism evidence="3 4">
    <name type="scientific">Nonomuraea cypriaca</name>
    <dbReference type="NCBI Taxonomy" id="1187855"/>
    <lineage>
        <taxon>Bacteria</taxon>
        <taxon>Bacillati</taxon>
        <taxon>Actinomycetota</taxon>
        <taxon>Actinomycetes</taxon>
        <taxon>Streptosporangiales</taxon>
        <taxon>Streptosporangiaceae</taxon>
        <taxon>Nonomuraea</taxon>
    </lineage>
</organism>
<evidence type="ECO:0000313" key="4">
    <source>
        <dbReference type="Proteomes" id="UP000605361"/>
    </source>
</evidence>
<reference evidence="3" key="1">
    <citation type="submission" date="2020-11" db="EMBL/GenBank/DDBJ databases">
        <title>Whole-genome analyses of Nonomuraea sp. K274.</title>
        <authorList>
            <person name="Veyisoglu A."/>
        </authorList>
    </citation>
    <scope>NUCLEOTIDE SEQUENCE</scope>
    <source>
        <strain evidence="3">K274</strain>
    </source>
</reference>
<dbReference type="Gene3D" id="3.40.50.1820">
    <property type="entry name" value="alpha/beta hydrolase"/>
    <property type="match status" value="1"/>
</dbReference>
<dbReference type="GO" id="GO:0016787">
    <property type="term" value="F:hydrolase activity"/>
    <property type="evidence" value="ECO:0007669"/>
    <property type="project" value="UniProtKB-KW"/>
</dbReference>
<dbReference type="InterPro" id="IPR000639">
    <property type="entry name" value="Epox_hydrolase-like"/>
</dbReference>
<dbReference type="AlphaFoldDB" id="A0A931EZ20"/>
<keyword evidence="4" id="KW-1185">Reference proteome</keyword>
<evidence type="ECO:0000259" key="2">
    <source>
        <dbReference type="Pfam" id="PF00561"/>
    </source>
</evidence>
<evidence type="ECO:0000256" key="1">
    <source>
        <dbReference type="ARBA" id="ARBA00022801"/>
    </source>
</evidence>
<dbReference type="InterPro" id="IPR000073">
    <property type="entry name" value="AB_hydrolase_1"/>
</dbReference>
<dbReference type="EMBL" id="JADOGI010000018">
    <property type="protein sequence ID" value="MBF8185766.1"/>
    <property type="molecule type" value="Genomic_DNA"/>
</dbReference>
<name>A0A931EZ20_9ACTN</name>
<feature type="domain" description="AB hydrolase-1" evidence="2">
    <location>
        <begin position="14"/>
        <end position="244"/>
    </location>
</feature>
<dbReference type="Proteomes" id="UP000605361">
    <property type="component" value="Unassembled WGS sequence"/>
</dbReference>
<protein>
    <submittedName>
        <fullName evidence="3">Alpha/beta hydrolase</fullName>
    </submittedName>
</protein>
<sequence length="268" mass="29084">MKDLFWLDTGTGRPLVFLHGGFTDHSMWDDQIPVLASRYRVIAPDARGHGRSANAAEPFRHTDDLAALLRHLDTGPAILVGVSMGASVAVDTALEHPELVSAVVVSGAGTSEPYFTDPWTTRTWAAWHAAMAAGDLDASVEGLMLFAAGPHRTLGDLDPEVVDRLRRMTQGTMSKHTKDEPDHLIPVRDTWDRAAGIDVPVLAVNGALDSPDHIGMAERLAGAVPDGSAISIDGTAHYPNMERPDVFSDILEDFLTARFPERRRRAEP</sequence>
<dbReference type="PANTHER" id="PTHR43798:SF31">
    <property type="entry name" value="AB HYDROLASE SUPERFAMILY PROTEIN YCLE"/>
    <property type="match status" value="1"/>
</dbReference>
<dbReference type="GO" id="GO:0016020">
    <property type="term" value="C:membrane"/>
    <property type="evidence" value="ECO:0007669"/>
    <property type="project" value="TreeGrafter"/>
</dbReference>
<dbReference type="RefSeq" id="WP_195894750.1">
    <property type="nucleotide sequence ID" value="NZ_JADOGI010000018.1"/>
</dbReference>
<comment type="caution">
    <text evidence="3">The sequence shown here is derived from an EMBL/GenBank/DDBJ whole genome shotgun (WGS) entry which is preliminary data.</text>
</comment>
<dbReference type="PRINTS" id="PR00412">
    <property type="entry name" value="EPOXHYDRLASE"/>
</dbReference>
<evidence type="ECO:0000313" key="3">
    <source>
        <dbReference type="EMBL" id="MBF8185766.1"/>
    </source>
</evidence>
<dbReference type="PRINTS" id="PR00111">
    <property type="entry name" value="ABHYDROLASE"/>
</dbReference>
<dbReference type="PANTHER" id="PTHR43798">
    <property type="entry name" value="MONOACYLGLYCEROL LIPASE"/>
    <property type="match status" value="1"/>
</dbReference>
<dbReference type="Pfam" id="PF00561">
    <property type="entry name" value="Abhydrolase_1"/>
    <property type="match status" value="1"/>
</dbReference>
<proteinExistence type="predicted"/>